<evidence type="ECO:0000313" key="10">
    <source>
        <dbReference type="EMBL" id="OLU42957.1"/>
    </source>
</evidence>
<comment type="catalytic activity">
    <reaction evidence="7 8">
        <text>L-histidinol phosphate + H2O = L-histidinol + phosphate</text>
        <dbReference type="Rhea" id="RHEA:14465"/>
        <dbReference type="ChEBI" id="CHEBI:15377"/>
        <dbReference type="ChEBI" id="CHEBI:43474"/>
        <dbReference type="ChEBI" id="CHEBI:57699"/>
        <dbReference type="ChEBI" id="CHEBI:57980"/>
        <dbReference type="EC" id="3.1.3.15"/>
    </reaction>
</comment>
<name>A0A1U7NJ16_9FIRM</name>
<dbReference type="SUPFAM" id="SSF89550">
    <property type="entry name" value="PHP domain-like"/>
    <property type="match status" value="1"/>
</dbReference>
<dbReference type="InterPro" id="IPR010140">
    <property type="entry name" value="Histidinol_P_phosphatase_HisJ"/>
</dbReference>
<organism evidence="10 11">
    <name type="scientific">Ileibacterium valens</name>
    <dbReference type="NCBI Taxonomy" id="1862668"/>
    <lineage>
        <taxon>Bacteria</taxon>
        <taxon>Bacillati</taxon>
        <taxon>Bacillota</taxon>
        <taxon>Erysipelotrichia</taxon>
        <taxon>Erysipelotrichales</taxon>
        <taxon>Erysipelotrichaceae</taxon>
        <taxon>Ileibacterium</taxon>
    </lineage>
</organism>
<evidence type="ECO:0000259" key="9">
    <source>
        <dbReference type="Pfam" id="PF02811"/>
    </source>
</evidence>
<dbReference type="GO" id="GO:0005737">
    <property type="term" value="C:cytoplasm"/>
    <property type="evidence" value="ECO:0007669"/>
    <property type="project" value="TreeGrafter"/>
</dbReference>
<dbReference type="EMBL" id="MPJW01000030">
    <property type="protein sequence ID" value="OLU42957.1"/>
    <property type="molecule type" value="Genomic_DNA"/>
</dbReference>
<dbReference type="GO" id="GO:0000105">
    <property type="term" value="P:L-histidine biosynthetic process"/>
    <property type="evidence" value="ECO:0007669"/>
    <property type="project" value="UniProtKB-UniRule"/>
</dbReference>
<dbReference type="Proteomes" id="UP000186341">
    <property type="component" value="Unassembled WGS sequence"/>
</dbReference>
<dbReference type="InterPro" id="IPR016195">
    <property type="entry name" value="Pol/histidinol_Pase-like"/>
</dbReference>
<comment type="caution">
    <text evidence="10">The sequence shown here is derived from an EMBL/GenBank/DDBJ whole genome shotgun (WGS) entry which is preliminary data.</text>
</comment>
<comment type="pathway">
    <text evidence="1 8">Amino-acid biosynthesis; L-histidine biosynthesis; L-histidine from 5-phospho-alpha-D-ribose 1-diphosphate: step 8/9.</text>
</comment>
<evidence type="ECO:0000256" key="2">
    <source>
        <dbReference type="ARBA" id="ARBA00009152"/>
    </source>
</evidence>
<dbReference type="InterPro" id="IPR004013">
    <property type="entry name" value="PHP_dom"/>
</dbReference>
<evidence type="ECO:0000256" key="6">
    <source>
        <dbReference type="ARBA" id="ARBA00023102"/>
    </source>
</evidence>
<keyword evidence="4 8" id="KW-0028">Amino-acid biosynthesis</keyword>
<feature type="domain" description="PHP" evidence="9">
    <location>
        <begin position="4"/>
        <end position="189"/>
    </location>
</feature>
<dbReference type="RefSeq" id="WP_075817512.1">
    <property type="nucleotide sequence ID" value="NZ_CAPNHH010000061.1"/>
</dbReference>
<evidence type="ECO:0000256" key="4">
    <source>
        <dbReference type="ARBA" id="ARBA00022605"/>
    </source>
</evidence>
<reference evidence="10 11" key="1">
    <citation type="submission" date="2016-11" db="EMBL/GenBank/DDBJ databases">
        <title>Description of two novel members of the family Erysipelotrichaceae: Ileibacterium lipovorans gen. nov., sp. nov. and Dubosiella newyorkensis, gen. nov., sp. nov.</title>
        <authorList>
            <person name="Cox L.M."/>
            <person name="Sohn J."/>
            <person name="Tyrrell K.L."/>
            <person name="Citron D.M."/>
            <person name="Lawson P.A."/>
            <person name="Patel N.B."/>
            <person name="Iizumi T."/>
            <person name="Perez-Perez G.I."/>
            <person name="Goldstein E.J."/>
            <person name="Blaser M.J."/>
        </authorList>
    </citation>
    <scope>NUCLEOTIDE SEQUENCE [LARGE SCALE GENOMIC DNA]</scope>
    <source>
        <strain evidence="10 11">NYU-BL-A3</strain>
    </source>
</reference>
<gene>
    <name evidence="10" type="ORF">BO222_00790</name>
</gene>
<dbReference type="PANTHER" id="PTHR21039:SF0">
    <property type="entry name" value="HISTIDINOL-PHOSPHATASE"/>
    <property type="match status" value="1"/>
</dbReference>
<dbReference type="CDD" id="cd12110">
    <property type="entry name" value="PHP_HisPPase_Hisj_like"/>
    <property type="match status" value="1"/>
</dbReference>
<keyword evidence="6 8" id="KW-0368">Histidine biosynthesis</keyword>
<accession>A0A1U7NJ16</accession>
<dbReference type="EC" id="3.1.3.15" evidence="3 8"/>
<dbReference type="GO" id="GO:0004401">
    <property type="term" value="F:histidinol-phosphatase activity"/>
    <property type="evidence" value="ECO:0007669"/>
    <property type="project" value="UniProtKB-UniRule"/>
</dbReference>
<keyword evidence="11" id="KW-1185">Reference proteome</keyword>
<dbReference type="AlphaFoldDB" id="A0A1U7NJ16"/>
<sequence>MNNYHTHTWRCRHAAGTDEDYVCMAIDEGFKKLGFSDHTCWNYRYAPFQQVRMELKDFSGYKRSIEELQKRFEGQIELLIGIEAEYFPDHMDWLLDFAVEQDLDYLIFGNHFLGDDDLNSIWSGEISKTQLSAYVDRCIEGMELGIFSYLCHPDLPMFSGRFEWDEEVEKEFERLCLAAKRLNIPLEYNGNGLLRNFEMNHEGYPHHKFWQLASRMNNKAIIGLDAHSPANLHRDLYEKCQSNLQELGIEIIDDLPLIDFQAIKAKRAG</sequence>
<evidence type="ECO:0000313" key="11">
    <source>
        <dbReference type="Proteomes" id="UP000186341"/>
    </source>
</evidence>
<dbReference type="Pfam" id="PF02811">
    <property type="entry name" value="PHP"/>
    <property type="match status" value="1"/>
</dbReference>
<dbReference type="PANTHER" id="PTHR21039">
    <property type="entry name" value="HISTIDINOL PHOSPHATASE-RELATED"/>
    <property type="match status" value="1"/>
</dbReference>
<evidence type="ECO:0000256" key="1">
    <source>
        <dbReference type="ARBA" id="ARBA00004970"/>
    </source>
</evidence>
<evidence type="ECO:0000256" key="5">
    <source>
        <dbReference type="ARBA" id="ARBA00022801"/>
    </source>
</evidence>
<evidence type="ECO:0000256" key="3">
    <source>
        <dbReference type="ARBA" id="ARBA00013085"/>
    </source>
</evidence>
<dbReference type="Gene3D" id="3.20.20.140">
    <property type="entry name" value="Metal-dependent hydrolases"/>
    <property type="match status" value="1"/>
</dbReference>
<comment type="similarity">
    <text evidence="2 8">Belongs to the PHP hydrolase family. HisK subfamily.</text>
</comment>
<evidence type="ECO:0000256" key="7">
    <source>
        <dbReference type="ARBA" id="ARBA00049158"/>
    </source>
</evidence>
<dbReference type="OrthoDB" id="9775255at2"/>
<dbReference type="UniPathway" id="UPA00031">
    <property type="reaction ID" value="UER00013"/>
</dbReference>
<proteinExistence type="inferred from homology"/>
<evidence type="ECO:0000256" key="8">
    <source>
        <dbReference type="RuleBase" id="RU366003"/>
    </source>
</evidence>
<dbReference type="GeneID" id="82201784"/>
<keyword evidence="5 8" id="KW-0378">Hydrolase</keyword>
<protein>
    <recommendedName>
        <fullName evidence="3 8">Histidinol-phosphatase</fullName>
        <shortName evidence="8">HolPase</shortName>
        <ecNumber evidence="3 8">3.1.3.15</ecNumber>
    </recommendedName>
</protein>